<dbReference type="PATRIC" id="fig|243230.17.peg.884"/>
<dbReference type="RefSeq" id="WP_010887351.1">
    <property type="nucleotide sequence ID" value="NC_001263.1"/>
</dbReference>
<keyword evidence="2" id="KW-1185">Reference proteome</keyword>
<dbReference type="OrthoDB" id="9795486at2"/>
<organism evidence="1 2">
    <name type="scientific">Deinococcus radiodurans (strain ATCC 13939 / DSM 20539 / JCM 16871 / CCUG 27074 / LMG 4051 / NBRC 15346 / NCIMB 9279 / VKM B-1422 / R1)</name>
    <dbReference type="NCBI Taxonomy" id="243230"/>
    <lineage>
        <taxon>Bacteria</taxon>
        <taxon>Thermotogati</taxon>
        <taxon>Deinococcota</taxon>
        <taxon>Deinococci</taxon>
        <taxon>Deinococcales</taxon>
        <taxon>Deinococcaceae</taxon>
        <taxon>Deinococcus</taxon>
    </lineage>
</organism>
<dbReference type="eggNOG" id="COG3868">
    <property type="taxonomic scope" value="Bacteria"/>
</dbReference>
<dbReference type="GO" id="GO:0019213">
    <property type="term" value="F:deacetylase activity"/>
    <property type="evidence" value="ECO:0000318"/>
    <property type="project" value="GO_Central"/>
</dbReference>
<protein>
    <recommendedName>
        <fullName evidence="3">Glycoside-hydrolase family GH114 TIM-barrel domain-containing protein</fullName>
    </recommendedName>
</protein>
<dbReference type="Gene3D" id="3.20.20.70">
    <property type="entry name" value="Aldolase class I"/>
    <property type="match status" value="1"/>
</dbReference>
<dbReference type="SUPFAM" id="SSF51445">
    <property type="entry name" value="(Trans)glycosidases"/>
    <property type="match status" value="1"/>
</dbReference>
<dbReference type="EMBL" id="AE000513">
    <property type="protein sequence ID" value="AAF10289.1"/>
    <property type="molecule type" value="Genomic_DNA"/>
</dbReference>
<reference evidence="1 2" key="1">
    <citation type="journal article" date="1999" name="Science">
        <title>Genome sequence of the radioresistant bacterium Deinococcus radiodurans R1.</title>
        <authorList>
            <person name="White O."/>
            <person name="Eisen J.A."/>
            <person name="Heidelberg J.F."/>
            <person name="Hickey E.K."/>
            <person name="Peterson J.D."/>
            <person name="Dodson R.J."/>
            <person name="Haft D.H."/>
            <person name="Gwinn M.L."/>
            <person name="Nelson W.C."/>
            <person name="Richardson D.L."/>
            <person name="Moffat K.S."/>
            <person name="Qin H."/>
            <person name="Jiang L."/>
            <person name="Pamphile W."/>
            <person name="Crosby M."/>
            <person name="Shen M."/>
            <person name="Vamathevan J.J."/>
            <person name="Lam P."/>
            <person name="McDonald L."/>
            <person name="Utterback T."/>
            <person name="Zalewski C."/>
            <person name="Makarova K.S."/>
            <person name="Aravind L."/>
            <person name="Daly M.J."/>
            <person name="Minton K.W."/>
            <person name="Fleischmann R.D."/>
            <person name="Ketchum K.A."/>
            <person name="Nelson K.E."/>
            <person name="Salzberg S."/>
            <person name="Smith H.O."/>
            <person name="Venter J.C."/>
            <person name="Fraser C.M."/>
        </authorList>
    </citation>
    <scope>NUCLEOTIDE SEQUENCE [LARGE SCALE GENOMIC DNA]</scope>
    <source>
        <strain evidence="2">ATCC 13939 / DSM 20539 / JCM 16871 / LMG 4051 / NBRC 15346 / NCIMB 9279 / R1 / VKM B-1422</strain>
    </source>
</reference>
<proteinExistence type="predicted"/>
<dbReference type="PANTHER" id="PTHR35882">
    <property type="entry name" value="PELA"/>
    <property type="match status" value="1"/>
</dbReference>
<dbReference type="InParanoid" id="Q9RWG2"/>
<dbReference type="PaxDb" id="243230-DR_0706"/>
<dbReference type="PIR" id="G75485">
    <property type="entry name" value="G75485"/>
</dbReference>
<dbReference type="KEGG" id="dra:DR_0706"/>
<evidence type="ECO:0008006" key="3">
    <source>
        <dbReference type="Google" id="ProtNLM"/>
    </source>
</evidence>
<dbReference type="Proteomes" id="UP000002524">
    <property type="component" value="Chromosome 1"/>
</dbReference>
<evidence type="ECO:0000313" key="1">
    <source>
        <dbReference type="EMBL" id="AAF10289.1"/>
    </source>
</evidence>
<dbReference type="GO" id="GO:0000271">
    <property type="term" value="P:polysaccharide biosynthetic process"/>
    <property type="evidence" value="ECO:0000318"/>
    <property type="project" value="GO_Central"/>
</dbReference>
<evidence type="ECO:0000313" key="2">
    <source>
        <dbReference type="Proteomes" id="UP000002524"/>
    </source>
</evidence>
<dbReference type="PANTHER" id="PTHR35882:SF2">
    <property type="entry name" value="PELA"/>
    <property type="match status" value="1"/>
</dbReference>
<dbReference type="AlphaFoldDB" id="Q9RWG2"/>
<dbReference type="STRING" id="243230.DR_0706"/>
<gene>
    <name evidence="1" type="ordered locus">DR_0706</name>
</gene>
<sequence length="252" mass="26943">MSAPTEPPAPQLAVYYGPATAPALATLAAFPRVVVQAPLYTPEQLAALRGGSTHVLAYLSVGEDHPLGDWECRPGSAAYHQQPNAAWPSVVVDAAHPLWHSTLLTRAEQALEHTDGLLLDTLESADPAATLALLRHLRAVFPQAALWANRGFTLWPALPELLRSAPDSGVLFEAFSTHHTPYALHDVAGLAYTAAWLTEVRRSGLAVHALDYADRPELAAAARARAAALNLPTFVSDRALSRPGGWPALEEL</sequence>
<dbReference type="EnsemblBacteria" id="AAF10289">
    <property type="protein sequence ID" value="AAF10289"/>
    <property type="gene ID" value="DR_0706"/>
</dbReference>
<accession>Q9RWG2</accession>
<dbReference type="GeneID" id="69516953"/>
<dbReference type="InterPro" id="IPR017853">
    <property type="entry name" value="GH"/>
</dbReference>
<dbReference type="HOGENOM" id="CLU_1198627_0_0_0"/>
<name>Q9RWG2_DEIRA</name>
<dbReference type="InterPro" id="IPR013785">
    <property type="entry name" value="Aldolase_TIM"/>
</dbReference>